<dbReference type="CDD" id="cd16417">
    <property type="entry name" value="HAD_PGPase"/>
    <property type="match status" value="1"/>
</dbReference>
<gene>
    <name evidence="10" type="ORF">MGWOODY_XGa1440</name>
</gene>
<dbReference type="SFLD" id="SFLDG01135">
    <property type="entry name" value="C1.5.6:_HAD__Beta-PGM__Phospha"/>
    <property type="match status" value="1"/>
</dbReference>
<dbReference type="NCBIfam" id="TIGR01549">
    <property type="entry name" value="HAD-SF-IA-v1"/>
    <property type="match status" value="1"/>
</dbReference>
<dbReference type="NCBIfam" id="TIGR01509">
    <property type="entry name" value="HAD-SF-IA-v3"/>
    <property type="match status" value="1"/>
</dbReference>
<dbReference type="SUPFAM" id="SSF56784">
    <property type="entry name" value="HAD-like"/>
    <property type="match status" value="1"/>
</dbReference>
<proteinExistence type="inferred from homology"/>
<reference evidence="10" key="1">
    <citation type="submission" date="2015-10" db="EMBL/GenBank/DDBJ databases">
        <authorList>
            <person name="Gilbert D.G."/>
        </authorList>
    </citation>
    <scope>NUCLEOTIDE SEQUENCE</scope>
</reference>
<dbReference type="GO" id="GO:0046295">
    <property type="term" value="P:glycolate biosynthetic process"/>
    <property type="evidence" value="ECO:0007669"/>
    <property type="project" value="UniProtKB-UniPathway"/>
</dbReference>
<dbReference type="NCBIfam" id="TIGR01449">
    <property type="entry name" value="PGP_bact"/>
    <property type="match status" value="1"/>
</dbReference>
<dbReference type="NCBIfam" id="NF009695">
    <property type="entry name" value="PRK13222.1-2"/>
    <property type="match status" value="1"/>
</dbReference>
<evidence type="ECO:0000256" key="8">
    <source>
        <dbReference type="ARBA" id="ARBA00022842"/>
    </source>
</evidence>
<evidence type="ECO:0000256" key="2">
    <source>
        <dbReference type="ARBA" id="ARBA00001946"/>
    </source>
</evidence>
<organism evidence="10">
    <name type="scientific">hydrothermal vent metagenome</name>
    <dbReference type="NCBI Taxonomy" id="652676"/>
    <lineage>
        <taxon>unclassified sequences</taxon>
        <taxon>metagenomes</taxon>
        <taxon>ecological metagenomes</taxon>
    </lineage>
</organism>
<dbReference type="GO" id="GO:0005975">
    <property type="term" value="P:carbohydrate metabolic process"/>
    <property type="evidence" value="ECO:0007669"/>
    <property type="project" value="InterPro"/>
</dbReference>
<evidence type="ECO:0000256" key="7">
    <source>
        <dbReference type="ARBA" id="ARBA00022801"/>
    </source>
</evidence>
<dbReference type="HAMAP" id="MF_00495">
    <property type="entry name" value="GPH_hydrolase_bact"/>
    <property type="match status" value="1"/>
</dbReference>
<dbReference type="Pfam" id="PF00702">
    <property type="entry name" value="Hydrolase"/>
    <property type="match status" value="1"/>
</dbReference>
<dbReference type="GO" id="GO:0006281">
    <property type="term" value="P:DNA repair"/>
    <property type="evidence" value="ECO:0007669"/>
    <property type="project" value="TreeGrafter"/>
</dbReference>
<dbReference type="Gene3D" id="3.40.50.1000">
    <property type="entry name" value="HAD superfamily/HAD-like"/>
    <property type="match status" value="1"/>
</dbReference>
<keyword evidence="6" id="KW-0479">Metal-binding</keyword>
<dbReference type="EMBL" id="CZRL01000097">
    <property type="protein sequence ID" value="CUS53450.1"/>
    <property type="molecule type" value="Genomic_DNA"/>
</dbReference>
<dbReference type="InterPro" id="IPR050155">
    <property type="entry name" value="HAD-like_hydrolase_sf"/>
</dbReference>
<dbReference type="GO" id="GO:0005829">
    <property type="term" value="C:cytosol"/>
    <property type="evidence" value="ECO:0007669"/>
    <property type="project" value="TreeGrafter"/>
</dbReference>
<dbReference type="EC" id="3.1.3.18" evidence="5"/>
<dbReference type="PANTHER" id="PTHR43434">
    <property type="entry name" value="PHOSPHOGLYCOLATE PHOSPHATASE"/>
    <property type="match status" value="1"/>
</dbReference>
<comment type="cofactor">
    <cofactor evidence="2">
        <name>Mg(2+)</name>
        <dbReference type="ChEBI" id="CHEBI:18420"/>
    </cofactor>
</comment>
<comment type="catalytic activity">
    <reaction evidence="1">
        <text>2-phosphoglycolate + H2O = glycolate + phosphate</text>
        <dbReference type="Rhea" id="RHEA:14369"/>
        <dbReference type="ChEBI" id="CHEBI:15377"/>
        <dbReference type="ChEBI" id="CHEBI:29805"/>
        <dbReference type="ChEBI" id="CHEBI:43474"/>
        <dbReference type="ChEBI" id="CHEBI:58033"/>
        <dbReference type="EC" id="3.1.3.18"/>
    </reaction>
</comment>
<dbReference type="Gene3D" id="1.10.150.240">
    <property type="entry name" value="Putative phosphatase, domain 2"/>
    <property type="match status" value="1"/>
</dbReference>
<dbReference type="UniPathway" id="UPA00865">
    <property type="reaction ID" value="UER00834"/>
</dbReference>
<dbReference type="GO" id="GO:0008967">
    <property type="term" value="F:phosphoglycolate phosphatase activity"/>
    <property type="evidence" value="ECO:0007669"/>
    <property type="project" value="UniProtKB-EC"/>
</dbReference>
<dbReference type="AlphaFoldDB" id="A0A160TSL9"/>
<evidence type="ECO:0000256" key="3">
    <source>
        <dbReference type="ARBA" id="ARBA00004818"/>
    </source>
</evidence>
<dbReference type="InterPro" id="IPR036412">
    <property type="entry name" value="HAD-like_sf"/>
</dbReference>
<dbReference type="InterPro" id="IPR023214">
    <property type="entry name" value="HAD_sf"/>
</dbReference>
<accession>A0A160TSL9</accession>
<dbReference type="SFLD" id="SFLDG01129">
    <property type="entry name" value="C1.5:_HAD__Beta-PGM__Phosphata"/>
    <property type="match status" value="1"/>
</dbReference>
<protein>
    <recommendedName>
        <fullName evidence="5">phosphoglycolate phosphatase</fullName>
        <ecNumber evidence="5">3.1.3.18</ecNumber>
    </recommendedName>
</protein>
<evidence type="ECO:0000313" key="10">
    <source>
        <dbReference type="EMBL" id="CUS53450.1"/>
    </source>
</evidence>
<dbReference type="PANTHER" id="PTHR43434:SF1">
    <property type="entry name" value="PHOSPHOGLYCOLATE PHOSPHATASE"/>
    <property type="match status" value="1"/>
</dbReference>
<keyword evidence="7 10" id="KW-0378">Hydrolase</keyword>
<keyword evidence="8" id="KW-0460">Magnesium</keyword>
<evidence type="ECO:0000256" key="5">
    <source>
        <dbReference type="ARBA" id="ARBA00013078"/>
    </source>
</evidence>
<evidence type="ECO:0000256" key="6">
    <source>
        <dbReference type="ARBA" id="ARBA00022723"/>
    </source>
</evidence>
<evidence type="ECO:0000256" key="4">
    <source>
        <dbReference type="ARBA" id="ARBA00006171"/>
    </source>
</evidence>
<dbReference type="InterPro" id="IPR037512">
    <property type="entry name" value="PGPase_prok"/>
</dbReference>
<evidence type="ECO:0000256" key="1">
    <source>
        <dbReference type="ARBA" id="ARBA00000830"/>
    </source>
</evidence>
<dbReference type="SFLD" id="SFLDS00003">
    <property type="entry name" value="Haloacid_Dehalogenase"/>
    <property type="match status" value="1"/>
</dbReference>
<name>A0A160TSL9_9ZZZZ</name>
<comment type="pathway">
    <text evidence="3">Organic acid metabolism; glycolate biosynthesis; glycolate from 2-phosphoglycolate: step 1/1.</text>
</comment>
<keyword evidence="9" id="KW-0119">Carbohydrate metabolism</keyword>
<evidence type="ECO:0000256" key="9">
    <source>
        <dbReference type="ARBA" id="ARBA00023277"/>
    </source>
</evidence>
<dbReference type="PRINTS" id="PR00413">
    <property type="entry name" value="HADHALOGNASE"/>
</dbReference>
<dbReference type="FunFam" id="3.40.50.1000:FF:000022">
    <property type="entry name" value="Phosphoglycolate phosphatase"/>
    <property type="match status" value="1"/>
</dbReference>
<comment type="similarity">
    <text evidence="4">Belongs to the HAD-like hydrolase superfamily. CbbY/CbbZ/Gph/YieH family.</text>
</comment>
<sequence length="239" mass="25160">MSQAGPGSAGRSLSRPLSVRAVLFDLDGTLVDSAPDLTLAANKMLSALGYPQVNCTQVKGWVGDGVRSLVLRALTAILGDVPDESLIEQGYVLFQRYYAESVYQDSTLYPGVHETLQTLKSSGLALACVTNKPSRFTKPVLEKSGLTGFFGAVVSGDDLPLKKPDPAPLQFAAEQLGVPLTACVLVGDSINDICAAGAAEIPVLWATYGYAGQDDIEQDATYGAIDTIVQLCECLQVAS</sequence>
<dbReference type="InterPro" id="IPR023198">
    <property type="entry name" value="PGP-like_dom2"/>
</dbReference>
<dbReference type="GO" id="GO:0046872">
    <property type="term" value="F:metal ion binding"/>
    <property type="evidence" value="ECO:0007669"/>
    <property type="project" value="UniProtKB-KW"/>
</dbReference>
<dbReference type="InterPro" id="IPR006439">
    <property type="entry name" value="HAD-SF_hydro_IA"/>
</dbReference>